<gene>
    <name evidence="2" type="ORF">SAMN05444336_1011222</name>
</gene>
<accession>A0A1H2U553</accession>
<feature type="region of interest" description="Disordered" evidence="1">
    <location>
        <begin position="193"/>
        <end position="215"/>
    </location>
</feature>
<reference evidence="2 3" key="1">
    <citation type="submission" date="2016-10" db="EMBL/GenBank/DDBJ databases">
        <authorList>
            <person name="de Groot N.N."/>
        </authorList>
    </citation>
    <scope>NUCLEOTIDE SEQUENCE [LARGE SCALE GENOMIC DNA]</scope>
    <source>
        <strain evidence="2 3">DSM 17890</strain>
    </source>
</reference>
<dbReference type="RefSeq" id="WP_092680174.1">
    <property type="nucleotide sequence ID" value="NZ_FNMZ01000001.1"/>
</dbReference>
<evidence type="ECO:0000256" key="1">
    <source>
        <dbReference type="SAM" id="MobiDB-lite"/>
    </source>
</evidence>
<name>A0A1H2U553_9RHOB</name>
<feature type="region of interest" description="Disordered" evidence="1">
    <location>
        <begin position="466"/>
        <end position="485"/>
    </location>
</feature>
<organism evidence="2 3">
    <name type="scientific">Albimonas donghaensis</name>
    <dbReference type="NCBI Taxonomy" id="356660"/>
    <lineage>
        <taxon>Bacteria</taxon>
        <taxon>Pseudomonadati</taxon>
        <taxon>Pseudomonadota</taxon>
        <taxon>Alphaproteobacteria</taxon>
        <taxon>Rhodobacterales</taxon>
        <taxon>Paracoccaceae</taxon>
        <taxon>Albimonas</taxon>
    </lineage>
</organism>
<dbReference type="EMBL" id="FNMZ01000001">
    <property type="protein sequence ID" value="SDW51296.1"/>
    <property type="molecule type" value="Genomic_DNA"/>
</dbReference>
<sequence length="982" mass="104988">MDANGTRFSLRYGAADWAEPLAAPGSRDVAFDARDGAVALAEVARLIPVPDSAAALTEAERRGADRDRFGSWYWIDADRRRIRIARGTAPAADFWSVDQLDAPACPPEEADADDLFAPALPPTPAHGDMRLSGLCVTTGDYLAVGTLRPAGLLVFDLHGSGPPFHRTWPEEARFRPFDFEATPDGGLVILERALDLDPPDPDADPDPGPRHRRLDARFRPVPTGADLTLAPEAQALFRVPGAPPETRPELTFPEAWPADLGSPAPVLAPRAICALPDGGVLVLDTPQSGPSSIARFDGDQPRGEVVLDAALLAFMLGEGAAIRAHDMAFLPDPDQPPGPEFAGDLAVASETGDQAFRFRLTGDADGFALALLPDHLPLRRFAGRGIVAAAGRAHYDLDERWLPIAARPQRRHRADGVVAGLIFDGRAPGCVWHRLVFDGRLPEGASLTVESRAADDPATLADAEWRTEPAPIRRGGGPETPPRLPFGPDGTVLPATCGGSPDRAGTFETLFQAAAGRWLELRLTLAGGGRVSPRIQALRVHYPRFSYLERYLPDAYREDPVSAAFLDRFLANPEGMFTTLEDRVAAAETLFDTRTAAPGHLDWLAGWLGATLDPDWEDWRRRLFIDNAELLFRWRGTVPGLRALLSVAVDDCPDLDALAALRAGRPALDDRPGREIRVVESFLLRRFGGVELGDPGGETAAPGLAFAAEGAPYAPEQGAGPLHDAWRDYVTGLHAPDPAPASDEAREAETLAAVAAAWGRPLNSLSALALSPVVPASAGEAADWRAFLAGPVGFVHAAVAQSDAPAWRGFLERRYGAVSRLNAAWQRLGDAAFPGFAAIPLPAEGDYPAAGARLEDWLGFVTSALPIARAAHRFSVLVPAAPGEPPSARSLKVERVRALVAREKPAHAAFDVRPFWALFRVGDARLGIDTTLGESARFAAIELGRSALAEGNLAWGLPWTAPDRRVVGRDAPGPTTTGETRP</sequence>
<evidence type="ECO:0000313" key="2">
    <source>
        <dbReference type="EMBL" id="SDW51296.1"/>
    </source>
</evidence>
<dbReference type="OrthoDB" id="9792285at2"/>
<dbReference type="NCBIfam" id="TIGR02242">
    <property type="entry name" value="tail_TIGR02242"/>
    <property type="match status" value="1"/>
</dbReference>
<dbReference type="Proteomes" id="UP000199118">
    <property type="component" value="Unassembled WGS sequence"/>
</dbReference>
<keyword evidence="3" id="KW-1185">Reference proteome</keyword>
<proteinExistence type="predicted"/>
<dbReference type="STRING" id="356660.SAMN05444336_1011222"/>
<dbReference type="Gene3D" id="3.20.20.80">
    <property type="entry name" value="Glycosidases"/>
    <property type="match status" value="1"/>
</dbReference>
<protein>
    <submittedName>
        <fullName evidence="2">Phage tail protein domain-containing protein</fullName>
    </submittedName>
</protein>
<evidence type="ECO:0000313" key="3">
    <source>
        <dbReference type="Proteomes" id="UP000199118"/>
    </source>
</evidence>
<dbReference type="InterPro" id="IPR011748">
    <property type="entry name" value="Unchr_phage_tail-like"/>
</dbReference>
<dbReference type="AlphaFoldDB" id="A0A1H2U553"/>